<dbReference type="RefSeq" id="WP_156191968.1">
    <property type="nucleotide sequence ID" value="NZ_CP046452.1"/>
</dbReference>
<feature type="transmembrane region" description="Helical" evidence="1">
    <location>
        <begin position="49"/>
        <end position="75"/>
    </location>
</feature>
<name>A0A6B8VS55_9CORY</name>
<gene>
    <name evidence="2" type="ORF">CKALI_03465</name>
</gene>
<evidence type="ECO:0000256" key="1">
    <source>
        <dbReference type="SAM" id="Phobius"/>
    </source>
</evidence>
<sequence>MEPIRVTSDFGALLRSPAARALGLLILVLAPLTWFLYRSLEATSNETLRLLYGLGVAAPAGGIVVAVFSFLGYLIRKRRTVLKVGEQVTLPRTGVDFALRDLDCLQVFTKDGASYLALFPAHVPERLTAATARSGNHKLDGYIVEFPQWPNLQTYEVADRILQVFPSVTVEKIGSV</sequence>
<protein>
    <recommendedName>
        <fullName evidence="4">Or membrane protein</fullName>
    </recommendedName>
</protein>
<dbReference type="AlphaFoldDB" id="A0A6B8VS55"/>
<keyword evidence="1" id="KW-1133">Transmembrane helix</keyword>
<evidence type="ECO:0000313" key="3">
    <source>
        <dbReference type="Proteomes" id="UP000427071"/>
    </source>
</evidence>
<evidence type="ECO:0008006" key="4">
    <source>
        <dbReference type="Google" id="ProtNLM"/>
    </source>
</evidence>
<organism evidence="2 3">
    <name type="scientific">Corynebacterium kalinowskii</name>
    <dbReference type="NCBI Taxonomy" id="2675216"/>
    <lineage>
        <taxon>Bacteria</taxon>
        <taxon>Bacillati</taxon>
        <taxon>Actinomycetota</taxon>
        <taxon>Actinomycetes</taxon>
        <taxon>Mycobacteriales</taxon>
        <taxon>Corynebacteriaceae</taxon>
        <taxon>Corynebacterium</taxon>
    </lineage>
</organism>
<proteinExistence type="predicted"/>
<accession>A0A6B8VS55</accession>
<feature type="transmembrane region" description="Helical" evidence="1">
    <location>
        <begin position="21"/>
        <end position="37"/>
    </location>
</feature>
<keyword evidence="3" id="KW-1185">Reference proteome</keyword>
<keyword evidence="1" id="KW-0472">Membrane</keyword>
<dbReference type="EMBL" id="CP046452">
    <property type="protein sequence ID" value="QGU01576.1"/>
    <property type="molecule type" value="Genomic_DNA"/>
</dbReference>
<dbReference type="KEGG" id="ckw:CKALI_03465"/>
<reference evidence="3" key="1">
    <citation type="submission" date="2019-11" db="EMBL/GenBank/DDBJ databases">
        <title>Complete genome sequence of Corynebacterium kalinowskii 1959, a novel Corynebacterium species isolated from soil of a small paddock in Vilsendorf, Germany.</title>
        <authorList>
            <person name="Schaffert L."/>
            <person name="Ruwe M."/>
            <person name="Milse J."/>
            <person name="Hanuschka K."/>
            <person name="Ortseifen V."/>
            <person name="Droste J."/>
            <person name="Brandt D."/>
            <person name="Schlueter L."/>
            <person name="Kutter Y."/>
            <person name="Vinke S."/>
            <person name="Viehoefer P."/>
            <person name="Jacob L."/>
            <person name="Luebke N.-C."/>
            <person name="Schulte-Berndt E."/>
            <person name="Hain C."/>
            <person name="Linder M."/>
            <person name="Schmidt P."/>
            <person name="Wollenschlaeger L."/>
            <person name="Luttermann T."/>
            <person name="Thieme E."/>
            <person name="Hassa J."/>
            <person name="Haak M."/>
            <person name="Wittchen M."/>
            <person name="Mentz A."/>
            <person name="Persicke M."/>
            <person name="Busche T."/>
            <person name="Ruckert C."/>
        </authorList>
    </citation>
    <scope>NUCLEOTIDE SEQUENCE [LARGE SCALE GENOMIC DNA]</scope>
    <source>
        <strain evidence="3">1959</strain>
    </source>
</reference>
<keyword evidence="1" id="KW-0812">Transmembrane</keyword>
<dbReference type="Proteomes" id="UP000427071">
    <property type="component" value="Chromosome"/>
</dbReference>
<evidence type="ECO:0000313" key="2">
    <source>
        <dbReference type="EMBL" id="QGU01576.1"/>
    </source>
</evidence>